<keyword evidence="2" id="KW-0843">Virulence</keyword>
<reference evidence="6" key="2">
    <citation type="submission" date="2023-06" db="EMBL/GenBank/DDBJ databases">
        <authorList>
            <consortium name="Lawrence Berkeley National Laboratory"/>
            <person name="Haridas S."/>
            <person name="Hensen N."/>
            <person name="Bonometti L."/>
            <person name="Westerberg I."/>
            <person name="Brannstrom I.O."/>
            <person name="Guillou S."/>
            <person name="Cros-Aarteil S."/>
            <person name="Calhoun S."/>
            <person name="Kuo A."/>
            <person name="Mondo S."/>
            <person name="Pangilinan J."/>
            <person name="Riley R."/>
            <person name="Labutti K."/>
            <person name="Andreopoulos B."/>
            <person name="Lipzen A."/>
            <person name="Chen C."/>
            <person name="Yanf M."/>
            <person name="Daum C."/>
            <person name="Ng V."/>
            <person name="Clum A."/>
            <person name="Steindorff A."/>
            <person name="Ohm R."/>
            <person name="Martin F."/>
            <person name="Silar P."/>
            <person name="Natvig D."/>
            <person name="Lalanne C."/>
            <person name="Gautier V."/>
            <person name="Ament-Velasquez S.L."/>
            <person name="Kruys A."/>
            <person name="Hutchinson M.I."/>
            <person name="Powell A.J."/>
            <person name="Barry K."/>
            <person name="Miller A.N."/>
            <person name="Grigoriev I.V."/>
            <person name="Debuchy R."/>
            <person name="Gladieux P."/>
            <person name="Thoren M.H."/>
            <person name="Johannesson H."/>
        </authorList>
    </citation>
    <scope>NUCLEOTIDE SEQUENCE</scope>
    <source>
        <strain evidence="6">SMH4131-1</strain>
    </source>
</reference>
<gene>
    <name evidence="6" type="ORF">B0T19DRAFT_438558</name>
</gene>
<comment type="caution">
    <text evidence="6">The sequence shown here is derived from an EMBL/GenBank/DDBJ whole genome shotgun (WGS) entry which is preliminary data.</text>
</comment>
<evidence type="ECO:0000256" key="4">
    <source>
        <dbReference type="SAM" id="SignalP"/>
    </source>
</evidence>
<dbReference type="InterPro" id="IPR036779">
    <property type="entry name" value="LysM_dom_sf"/>
</dbReference>
<dbReference type="Proteomes" id="UP001286456">
    <property type="component" value="Unassembled WGS sequence"/>
</dbReference>
<accession>A0AAE0MGS8</accession>
<keyword evidence="7" id="KW-1185">Reference proteome</keyword>
<evidence type="ECO:0000313" key="6">
    <source>
        <dbReference type="EMBL" id="KAK3331670.1"/>
    </source>
</evidence>
<protein>
    <recommendedName>
        <fullName evidence="5">LysM domain-containing protein</fullName>
    </recommendedName>
</protein>
<feature type="chain" id="PRO_5041929492" description="LysM domain-containing protein" evidence="4">
    <location>
        <begin position="24"/>
        <end position="587"/>
    </location>
</feature>
<dbReference type="InterPro" id="IPR018392">
    <property type="entry name" value="LysM"/>
</dbReference>
<dbReference type="PANTHER" id="PTHR34997">
    <property type="entry name" value="AM15"/>
    <property type="match status" value="1"/>
</dbReference>
<dbReference type="InterPro" id="IPR052210">
    <property type="entry name" value="LysM1-like"/>
</dbReference>
<feature type="domain" description="LysM" evidence="5">
    <location>
        <begin position="227"/>
        <end position="272"/>
    </location>
</feature>
<organism evidence="6 7">
    <name type="scientific">Cercophora scortea</name>
    <dbReference type="NCBI Taxonomy" id="314031"/>
    <lineage>
        <taxon>Eukaryota</taxon>
        <taxon>Fungi</taxon>
        <taxon>Dikarya</taxon>
        <taxon>Ascomycota</taxon>
        <taxon>Pezizomycotina</taxon>
        <taxon>Sordariomycetes</taxon>
        <taxon>Sordariomycetidae</taxon>
        <taxon>Sordariales</taxon>
        <taxon>Lasiosphaeriaceae</taxon>
        <taxon>Cercophora</taxon>
    </lineage>
</organism>
<dbReference type="EMBL" id="JAUEPO010000002">
    <property type="protein sequence ID" value="KAK3331670.1"/>
    <property type="molecule type" value="Genomic_DNA"/>
</dbReference>
<evidence type="ECO:0000256" key="3">
    <source>
        <dbReference type="ARBA" id="ARBA00044955"/>
    </source>
</evidence>
<sequence>MMVSTSFARAILLASAAVNLVGAQVQLHNLTDPVSGLTSTCVAVMNQAIACPADLLQLSKGGWETDATLATLCATTCSTGLATYLRRVTGACGTTRYNTSSGTTYLASYKGQVATEKLAAVCLKNPQGEFCHKIIRNLLKIDPVKQQPTATIVFHDSATPEASGVACNTCPLSILQLQLGQPLASNTVLSRDFSSLTSSCSSTGFAPPTTPTSSSWVSVSTSTCVGTTYTAVAGNTCQSVSLAQGLSTNSLLSANRLVGNCTGFPTSGTLCIPTAAKCRPYKLAAGDTCNSLAMKPALDYCENIADLATNNFTICTSNPGGTWVNPGPVETLTTTEPIVTTDPRFSAPWTPAASMPSPTAGVVPGLDASGFPIPEDTRAGCAVYAMGPVPGNISGWSSTWDCGAVARAYSVNLTDMMTWNPSLANSSTANNGSCTLASSTRYCVQEKLISDDGVTVYCNLERLANPDMCAFLAARYNVTIATLAQWNPSLGATCSGYKTDAVSTCEKWAIANITAPATACTDFETNFGLLHARFVAWNPSVKTDCTGVVQGYDYCVSIPGYKPITTTTTTTGVTSASTSRATTTTAR</sequence>
<reference evidence="6" key="1">
    <citation type="journal article" date="2023" name="Mol. Phylogenet. Evol.">
        <title>Genome-scale phylogeny and comparative genomics of the fungal order Sordariales.</title>
        <authorList>
            <person name="Hensen N."/>
            <person name="Bonometti L."/>
            <person name="Westerberg I."/>
            <person name="Brannstrom I.O."/>
            <person name="Guillou S."/>
            <person name="Cros-Aarteil S."/>
            <person name="Calhoun S."/>
            <person name="Haridas S."/>
            <person name="Kuo A."/>
            <person name="Mondo S."/>
            <person name="Pangilinan J."/>
            <person name="Riley R."/>
            <person name="LaButti K."/>
            <person name="Andreopoulos B."/>
            <person name="Lipzen A."/>
            <person name="Chen C."/>
            <person name="Yan M."/>
            <person name="Daum C."/>
            <person name="Ng V."/>
            <person name="Clum A."/>
            <person name="Steindorff A."/>
            <person name="Ohm R.A."/>
            <person name="Martin F."/>
            <person name="Silar P."/>
            <person name="Natvig D.O."/>
            <person name="Lalanne C."/>
            <person name="Gautier V."/>
            <person name="Ament-Velasquez S.L."/>
            <person name="Kruys A."/>
            <person name="Hutchinson M.I."/>
            <person name="Powell A.J."/>
            <person name="Barry K."/>
            <person name="Miller A.N."/>
            <person name="Grigoriev I.V."/>
            <person name="Debuchy R."/>
            <person name="Gladieux P."/>
            <person name="Hiltunen Thoren M."/>
            <person name="Johannesson H."/>
        </authorList>
    </citation>
    <scope>NUCLEOTIDE SEQUENCE</scope>
    <source>
        <strain evidence="6">SMH4131-1</strain>
    </source>
</reference>
<evidence type="ECO:0000259" key="5">
    <source>
        <dbReference type="PROSITE" id="PS51782"/>
    </source>
</evidence>
<dbReference type="PROSITE" id="PS51782">
    <property type="entry name" value="LYSM"/>
    <property type="match status" value="1"/>
</dbReference>
<dbReference type="AlphaFoldDB" id="A0AAE0MGS8"/>
<keyword evidence="4" id="KW-0732">Signal</keyword>
<name>A0AAE0MGS8_9PEZI</name>
<keyword evidence="1" id="KW-0147">Chitin-binding</keyword>
<dbReference type="PANTHER" id="PTHR34997:SF1">
    <property type="entry name" value="PEPTIDOGLYCAN-BINDING LYSIN DOMAIN"/>
    <property type="match status" value="1"/>
</dbReference>
<dbReference type="Pfam" id="PF01476">
    <property type="entry name" value="LysM"/>
    <property type="match status" value="2"/>
</dbReference>
<proteinExistence type="inferred from homology"/>
<evidence type="ECO:0000313" key="7">
    <source>
        <dbReference type="Proteomes" id="UP001286456"/>
    </source>
</evidence>
<evidence type="ECO:0000256" key="1">
    <source>
        <dbReference type="ARBA" id="ARBA00022669"/>
    </source>
</evidence>
<feature type="signal peptide" evidence="4">
    <location>
        <begin position="1"/>
        <end position="23"/>
    </location>
</feature>
<evidence type="ECO:0000256" key="2">
    <source>
        <dbReference type="ARBA" id="ARBA00023026"/>
    </source>
</evidence>
<dbReference type="Gene3D" id="3.10.350.10">
    <property type="entry name" value="LysM domain"/>
    <property type="match status" value="2"/>
</dbReference>
<dbReference type="GO" id="GO:0008061">
    <property type="term" value="F:chitin binding"/>
    <property type="evidence" value="ECO:0007669"/>
    <property type="project" value="UniProtKB-KW"/>
</dbReference>
<dbReference type="CDD" id="cd00118">
    <property type="entry name" value="LysM"/>
    <property type="match status" value="1"/>
</dbReference>
<comment type="similarity">
    <text evidence="3">Belongs to the secreted LysM effector family.</text>
</comment>